<dbReference type="Gene3D" id="1.20.1480.40">
    <property type="entry name" value="Uncharacterised protein PF16133, DUF4844"/>
    <property type="match status" value="1"/>
</dbReference>
<dbReference type="EMBL" id="BAABGZ010000008">
    <property type="protein sequence ID" value="GAA4347744.1"/>
    <property type="molecule type" value="Genomic_DNA"/>
</dbReference>
<proteinExistence type="predicted"/>
<reference evidence="2" key="1">
    <citation type="journal article" date="2019" name="Int. J. Syst. Evol. Microbiol.">
        <title>The Global Catalogue of Microorganisms (GCM) 10K type strain sequencing project: providing services to taxonomists for standard genome sequencing and annotation.</title>
        <authorList>
            <consortium name="The Broad Institute Genomics Platform"/>
            <consortium name="The Broad Institute Genome Sequencing Center for Infectious Disease"/>
            <person name="Wu L."/>
            <person name="Ma J."/>
        </authorList>
    </citation>
    <scope>NUCLEOTIDE SEQUENCE [LARGE SCALE GENOMIC DNA]</scope>
    <source>
        <strain evidence="2">JCM 17923</strain>
    </source>
</reference>
<dbReference type="InterPro" id="IPR038360">
    <property type="entry name" value="DUF4844_sf"/>
</dbReference>
<sequence length="129" mass="14137">MPSLAQDSTPVQVPANAITQLEDFMEVTKQAVATKAKPGKNIHVEARPEVNRQLIIAADEFRRVTRETPSREAYLECIDKGLARVASLTSNAVERQQVADFFQELVEIVGLKSSDGRLAAFVANGTVKQ</sequence>
<protein>
    <submittedName>
        <fullName evidence="1">Uncharacterized protein</fullName>
    </submittedName>
</protein>
<accession>A0ABP8HZ00</accession>
<keyword evidence="2" id="KW-1185">Reference proteome</keyword>
<organism evidence="1 2">
    <name type="scientific">Hymenobacter saemangeumensis</name>
    <dbReference type="NCBI Taxonomy" id="1084522"/>
    <lineage>
        <taxon>Bacteria</taxon>
        <taxon>Pseudomonadati</taxon>
        <taxon>Bacteroidota</taxon>
        <taxon>Cytophagia</taxon>
        <taxon>Cytophagales</taxon>
        <taxon>Hymenobacteraceae</taxon>
        <taxon>Hymenobacter</taxon>
    </lineage>
</organism>
<gene>
    <name evidence="1" type="ORF">GCM10023185_03010</name>
</gene>
<dbReference type="Proteomes" id="UP001501153">
    <property type="component" value="Unassembled WGS sequence"/>
</dbReference>
<evidence type="ECO:0000313" key="2">
    <source>
        <dbReference type="Proteomes" id="UP001501153"/>
    </source>
</evidence>
<comment type="caution">
    <text evidence="1">The sequence shown here is derived from an EMBL/GenBank/DDBJ whole genome shotgun (WGS) entry which is preliminary data.</text>
</comment>
<evidence type="ECO:0000313" key="1">
    <source>
        <dbReference type="EMBL" id="GAA4347744.1"/>
    </source>
</evidence>
<name>A0ABP8HZ00_9BACT</name>